<dbReference type="AlphaFoldDB" id="A0A1M2VEY2"/>
<gene>
    <name evidence="2" type="ORF">TRAPUB_2993</name>
</gene>
<reference evidence="2 3" key="1">
    <citation type="submission" date="2016-10" db="EMBL/GenBank/DDBJ databases">
        <title>Genome sequence of the basidiomycete white-rot fungus Trametes pubescens.</title>
        <authorList>
            <person name="Makela M.R."/>
            <person name="Granchi Z."/>
            <person name="Peng M."/>
            <person name="De Vries R.P."/>
            <person name="Grigoriev I."/>
            <person name="Riley R."/>
            <person name="Hilden K."/>
        </authorList>
    </citation>
    <scope>NUCLEOTIDE SEQUENCE [LARGE SCALE GENOMIC DNA]</scope>
    <source>
        <strain evidence="2 3">FBCC735</strain>
    </source>
</reference>
<feature type="compositionally biased region" description="Polar residues" evidence="1">
    <location>
        <begin position="1"/>
        <end position="10"/>
    </location>
</feature>
<evidence type="ECO:0000256" key="1">
    <source>
        <dbReference type="SAM" id="MobiDB-lite"/>
    </source>
</evidence>
<protein>
    <submittedName>
        <fullName evidence="2">Uncharacterized protein</fullName>
    </submittedName>
</protein>
<feature type="compositionally biased region" description="Basic and acidic residues" evidence="1">
    <location>
        <begin position="22"/>
        <end position="33"/>
    </location>
</feature>
<proteinExistence type="predicted"/>
<organism evidence="2 3">
    <name type="scientific">Trametes pubescens</name>
    <name type="common">White-rot fungus</name>
    <dbReference type="NCBI Taxonomy" id="154538"/>
    <lineage>
        <taxon>Eukaryota</taxon>
        <taxon>Fungi</taxon>
        <taxon>Dikarya</taxon>
        <taxon>Basidiomycota</taxon>
        <taxon>Agaricomycotina</taxon>
        <taxon>Agaricomycetes</taxon>
        <taxon>Polyporales</taxon>
        <taxon>Polyporaceae</taxon>
        <taxon>Trametes</taxon>
    </lineage>
</organism>
<dbReference type="Proteomes" id="UP000184267">
    <property type="component" value="Unassembled WGS sequence"/>
</dbReference>
<sequence length="119" mass="14144">MHQAPPSTSRDQIRTSPVLPLELERTAEREKQPKTRHLISTAIRELLGRPNLERFPWPSRLDVPLLDIMMEKPERCHLEDAARRGYRREEWELFLERWAQEARDEGTRGKVRRYSEDGA</sequence>
<evidence type="ECO:0000313" key="2">
    <source>
        <dbReference type="EMBL" id="OJT06169.1"/>
    </source>
</evidence>
<name>A0A1M2VEY2_TRAPU</name>
<evidence type="ECO:0000313" key="3">
    <source>
        <dbReference type="Proteomes" id="UP000184267"/>
    </source>
</evidence>
<feature type="region of interest" description="Disordered" evidence="1">
    <location>
        <begin position="1"/>
        <end position="35"/>
    </location>
</feature>
<dbReference type="EMBL" id="MNAD01001352">
    <property type="protein sequence ID" value="OJT06169.1"/>
    <property type="molecule type" value="Genomic_DNA"/>
</dbReference>
<accession>A0A1M2VEY2</accession>
<keyword evidence="3" id="KW-1185">Reference proteome</keyword>
<comment type="caution">
    <text evidence="2">The sequence shown here is derived from an EMBL/GenBank/DDBJ whole genome shotgun (WGS) entry which is preliminary data.</text>
</comment>